<feature type="compositionally biased region" description="Low complexity" evidence="2">
    <location>
        <begin position="491"/>
        <end position="505"/>
    </location>
</feature>
<feature type="region of interest" description="Disordered" evidence="2">
    <location>
        <begin position="624"/>
        <end position="654"/>
    </location>
</feature>
<dbReference type="PROSITE" id="PS50048">
    <property type="entry name" value="ZN2_CY6_FUNGAL_2"/>
    <property type="match status" value="1"/>
</dbReference>
<feature type="compositionally biased region" description="Polar residues" evidence="2">
    <location>
        <begin position="624"/>
        <end position="633"/>
    </location>
</feature>
<accession>A0A8K0R249</accession>
<dbReference type="SMART" id="SM00066">
    <property type="entry name" value="GAL4"/>
    <property type="match status" value="1"/>
</dbReference>
<evidence type="ECO:0000313" key="4">
    <source>
        <dbReference type="EMBL" id="KAH7084506.1"/>
    </source>
</evidence>
<evidence type="ECO:0000256" key="2">
    <source>
        <dbReference type="SAM" id="MobiDB-lite"/>
    </source>
</evidence>
<dbReference type="PANTHER" id="PTHR28079:SF1">
    <property type="entry name" value="RNA POLYMERASE I-SPECIFIC TRANSCRIPTION INITIATION FACTOR RRN5"/>
    <property type="match status" value="1"/>
</dbReference>
<feature type="region of interest" description="Disordered" evidence="2">
    <location>
        <begin position="462"/>
        <end position="540"/>
    </location>
</feature>
<dbReference type="GO" id="GO:0000500">
    <property type="term" value="C:RNA polymerase I upstream activating factor complex"/>
    <property type="evidence" value="ECO:0007669"/>
    <property type="project" value="InterPro"/>
</dbReference>
<dbReference type="PROSITE" id="PS00463">
    <property type="entry name" value="ZN2_CY6_FUNGAL_1"/>
    <property type="match status" value="1"/>
</dbReference>
<feature type="domain" description="Zn(2)-C6 fungal-type" evidence="3">
    <location>
        <begin position="221"/>
        <end position="250"/>
    </location>
</feature>
<dbReference type="InterPro" id="IPR036864">
    <property type="entry name" value="Zn2-C6_fun-type_DNA-bd_sf"/>
</dbReference>
<dbReference type="Gene3D" id="1.10.10.60">
    <property type="entry name" value="Homeodomain-like"/>
    <property type="match status" value="1"/>
</dbReference>
<protein>
    <recommendedName>
        <fullName evidence="3">Zn(2)-C6 fungal-type domain-containing protein</fullName>
    </recommendedName>
</protein>
<dbReference type="PANTHER" id="PTHR28079">
    <property type="entry name" value="RNA POLYMERASE I-SPECIFIC TRANSCRIPTION INITIATION FACTOR RRN5"/>
    <property type="match status" value="1"/>
</dbReference>
<dbReference type="InterPro" id="IPR039601">
    <property type="entry name" value="Rrn5"/>
</dbReference>
<dbReference type="Pfam" id="PF00172">
    <property type="entry name" value="Zn_clus"/>
    <property type="match status" value="1"/>
</dbReference>
<organism evidence="4 5">
    <name type="scientific">Paraphoma chrysanthemicola</name>
    <dbReference type="NCBI Taxonomy" id="798071"/>
    <lineage>
        <taxon>Eukaryota</taxon>
        <taxon>Fungi</taxon>
        <taxon>Dikarya</taxon>
        <taxon>Ascomycota</taxon>
        <taxon>Pezizomycotina</taxon>
        <taxon>Dothideomycetes</taxon>
        <taxon>Pleosporomycetidae</taxon>
        <taxon>Pleosporales</taxon>
        <taxon>Pleosporineae</taxon>
        <taxon>Phaeosphaeriaceae</taxon>
        <taxon>Paraphoma</taxon>
    </lineage>
</organism>
<keyword evidence="1" id="KW-0539">Nucleus</keyword>
<dbReference type="GO" id="GO:0000981">
    <property type="term" value="F:DNA-binding transcription factor activity, RNA polymerase II-specific"/>
    <property type="evidence" value="ECO:0007669"/>
    <property type="project" value="InterPro"/>
</dbReference>
<feature type="compositionally biased region" description="Low complexity" evidence="2">
    <location>
        <begin position="692"/>
        <end position="705"/>
    </location>
</feature>
<dbReference type="AlphaFoldDB" id="A0A8K0R249"/>
<feature type="region of interest" description="Disordered" evidence="2">
    <location>
        <begin position="1"/>
        <end position="32"/>
    </location>
</feature>
<dbReference type="GO" id="GO:0001181">
    <property type="term" value="F:RNA polymerase I general transcription initiation factor activity"/>
    <property type="evidence" value="ECO:0007669"/>
    <property type="project" value="TreeGrafter"/>
</dbReference>
<reference evidence="4" key="1">
    <citation type="journal article" date="2021" name="Nat. Commun.">
        <title>Genetic determinants of endophytism in the Arabidopsis root mycobiome.</title>
        <authorList>
            <person name="Mesny F."/>
            <person name="Miyauchi S."/>
            <person name="Thiergart T."/>
            <person name="Pickel B."/>
            <person name="Atanasova L."/>
            <person name="Karlsson M."/>
            <person name="Huettel B."/>
            <person name="Barry K.W."/>
            <person name="Haridas S."/>
            <person name="Chen C."/>
            <person name="Bauer D."/>
            <person name="Andreopoulos W."/>
            <person name="Pangilinan J."/>
            <person name="LaButti K."/>
            <person name="Riley R."/>
            <person name="Lipzen A."/>
            <person name="Clum A."/>
            <person name="Drula E."/>
            <person name="Henrissat B."/>
            <person name="Kohler A."/>
            <person name="Grigoriev I.V."/>
            <person name="Martin F.M."/>
            <person name="Hacquard S."/>
        </authorList>
    </citation>
    <scope>NUCLEOTIDE SEQUENCE</scope>
    <source>
        <strain evidence="4">MPI-SDFR-AT-0120</strain>
    </source>
</reference>
<comment type="caution">
    <text evidence="4">The sequence shown here is derived from an EMBL/GenBank/DDBJ whole genome shotgun (WGS) entry which is preliminary data.</text>
</comment>
<dbReference type="EMBL" id="JAGMVJ010000012">
    <property type="protein sequence ID" value="KAH7084506.1"/>
    <property type="molecule type" value="Genomic_DNA"/>
</dbReference>
<proteinExistence type="predicted"/>
<dbReference type="OrthoDB" id="2240312at2759"/>
<keyword evidence="5" id="KW-1185">Reference proteome</keyword>
<dbReference type="GO" id="GO:0008270">
    <property type="term" value="F:zinc ion binding"/>
    <property type="evidence" value="ECO:0007669"/>
    <property type="project" value="InterPro"/>
</dbReference>
<dbReference type="InterPro" id="IPR001138">
    <property type="entry name" value="Zn2Cys6_DnaBD"/>
</dbReference>
<dbReference type="Gene3D" id="4.10.240.10">
    <property type="entry name" value="Zn(2)-C6 fungal-type DNA-binding domain"/>
    <property type="match status" value="1"/>
</dbReference>
<dbReference type="GO" id="GO:0042790">
    <property type="term" value="P:nucleolar large rRNA transcription by RNA polymerase I"/>
    <property type="evidence" value="ECO:0007669"/>
    <property type="project" value="InterPro"/>
</dbReference>
<name>A0A8K0R249_9PLEO</name>
<feature type="region of interest" description="Disordered" evidence="2">
    <location>
        <begin position="687"/>
        <end position="728"/>
    </location>
</feature>
<gene>
    <name evidence="4" type="ORF">FB567DRAFT_445576</name>
</gene>
<evidence type="ECO:0000259" key="3">
    <source>
        <dbReference type="PROSITE" id="PS50048"/>
    </source>
</evidence>
<dbReference type="CDD" id="cd00067">
    <property type="entry name" value="GAL4"/>
    <property type="match status" value="1"/>
</dbReference>
<evidence type="ECO:0000313" key="5">
    <source>
        <dbReference type="Proteomes" id="UP000813461"/>
    </source>
</evidence>
<dbReference type="GO" id="GO:0006361">
    <property type="term" value="P:transcription initiation at RNA polymerase I promoter"/>
    <property type="evidence" value="ECO:0007669"/>
    <property type="project" value="TreeGrafter"/>
</dbReference>
<sequence>MSSESGGEAHRSETPRKRRRLYSTNPGTRKHESLLRPDLEAKYNDEYRLLYNEDVAAAASRFVTDSSLQHYANQVGSSVWSSHEQNLFFAALERLGKDDLPGIATAVTTKTVPETRDFLLLLQDAAAKQRSTHVSFRDVPAAIELGDECGRQLEEAGDALAWYEEKLEAAQEQQRYGRYWLITSQIAQDIEDSVAGLGLPQDASAPLISGSEGSSRGIAGACASCKKRKLKCDRRVPCTNCRRSQVDCLYKKNPPKGIEQQFLHAIGGGERHASSERTCQRPLAQVMEVLPEGHLLRPEAMLKLSRDLFMNRSSDFSSPWPHWSAYTSELATEPSIYRTAFRDLHTLTISITRLLVKTAIMQATSRLRAQRHRGIEKDPNKGYRPLLKRRDVRTAIDVLGMKRNGRDMWAGVSRRCCLRVIVKEKTSKSKHEKVLPWEEVERLLGSPVLSDERSPFEDDLAAEPTQFESRAARIGTPRPLHDFGSSDSERGITTGSIGDSDTTSDYSKFEQRPWTSKSQPRDVTGRYTSLPPAIDNDEDGHQLPTLADFDRAAARQEEQAIRALFGHEATTKGDCAKQSLSDSDPDDALVESFATAHAWRRLSRFRAPWETYAKPVSRAQFLSNQRAPSSMPTAHTGAAQVPGSSPGSPGDDALSNMAAAVKKRGTPTKAIELRARGTNAYAALQRGGVERSIGSEAGSDSDAGGTELEEDIPAQSVEFGNRAEGFVG</sequence>
<dbReference type="SUPFAM" id="SSF57701">
    <property type="entry name" value="Zn2/Cys6 DNA-binding domain"/>
    <property type="match status" value="1"/>
</dbReference>
<dbReference type="GO" id="GO:0000182">
    <property type="term" value="F:rDNA binding"/>
    <property type="evidence" value="ECO:0007669"/>
    <property type="project" value="TreeGrafter"/>
</dbReference>
<dbReference type="Proteomes" id="UP000813461">
    <property type="component" value="Unassembled WGS sequence"/>
</dbReference>
<evidence type="ECO:0000256" key="1">
    <source>
        <dbReference type="ARBA" id="ARBA00023242"/>
    </source>
</evidence>